<comment type="caution">
    <text evidence="1">The sequence shown here is derived from an EMBL/GenBank/DDBJ whole genome shotgun (WGS) entry which is preliminary data.</text>
</comment>
<dbReference type="Proteomes" id="UP000820977">
    <property type="component" value="Unassembled WGS sequence"/>
</dbReference>
<dbReference type="EMBL" id="JABKKJ010000001">
    <property type="protein sequence ID" value="NPE24169.1"/>
    <property type="molecule type" value="Genomic_DNA"/>
</dbReference>
<proteinExistence type="predicted"/>
<keyword evidence="2" id="KW-1185">Reference proteome</keyword>
<evidence type="ECO:0008006" key="3">
    <source>
        <dbReference type="Google" id="ProtNLM"/>
    </source>
</evidence>
<name>A0ABX2B229_9BACT</name>
<gene>
    <name evidence="1" type="ORF">HPS54_01325</name>
</gene>
<evidence type="ECO:0000313" key="1">
    <source>
        <dbReference type="EMBL" id="NPE24169.1"/>
    </source>
</evidence>
<sequence>MKRIITAICALLTLQCAYSFDKKVLFIKNNVNLRESPNTNCAIEGKMHEGCMLDYVDEENGWTMVVWPDEKDSVAFVASNLVKVLECSPVTKETLGRTYNAIGQTCDSWHDGTLFFNASRLPYVAVSESWARDDIDGNPISANMSSSIWKFTGANSADIYTGYNSYNFDDKSISTAKLMSEEEKLKSNETIFYNEEMKLICVPCEFLNTKGNVVNGGTAFVWDETPGEYEGKRAPAFTAH</sequence>
<evidence type="ECO:0000313" key="2">
    <source>
        <dbReference type="Proteomes" id="UP000820977"/>
    </source>
</evidence>
<dbReference type="RefSeq" id="WP_172343686.1">
    <property type="nucleotide sequence ID" value="NZ_CASYYZ010000037.1"/>
</dbReference>
<organism evidence="1 2">
    <name type="scientific">Xylanibacter caecicola</name>
    <dbReference type="NCBI Taxonomy" id="2736294"/>
    <lineage>
        <taxon>Bacteria</taxon>
        <taxon>Pseudomonadati</taxon>
        <taxon>Bacteroidota</taxon>
        <taxon>Bacteroidia</taxon>
        <taxon>Bacteroidales</taxon>
        <taxon>Prevotellaceae</taxon>
        <taxon>Xylanibacter</taxon>
    </lineage>
</organism>
<dbReference type="Gene3D" id="2.30.30.40">
    <property type="entry name" value="SH3 Domains"/>
    <property type="match status" value="1"/>
</dbReference>
<protein>
    <recommendedName>
        <fullName evidence="3">SH3 domain-containing protein</fullName>
    </recommendedName>
</protein>
<accession>A0ABX2B229</accession>
<reference evidence="1 2" key="1">
    <citation type="submission" date="2020-05" db="EMBL/GenBank/DDBJ databases">
        <title>Distinct polysaccharide utilization as determinants for interspecies competition between intestinal Prevotella spp.</title>
        <authorList>
            <person name="Galvez E.J.C."/>
            <person name="Iljazovic A."/>
            <person name="Strowig T."/>
        </authorList>
    </citation>
    <scope>NUCLEOTIDE SEQUENCE [LARGE SCALE GENOMIC DNA]</scope>
    <source>
        <strain evidence="1 2">PCHR</strain>
    </source>
</reference>